<dbReference type="SMART" id="SM00530">
    <property type="entry name" value="HTH_XRE"/>
    <property type="match status" value="1"/>
</dbReference>
<dbReference type="InterPro" id="IPR011010">
    <property type="entry name" value="DNA_brk_join_enz"/>
</dbReference>
<dbReference type="InterPro" id="IPR010998">
    <property type="entry name" value="Integrase_recombinase_N"/>
</dbReference>
<dbReference type="SUPFAM" id="SSF47413">
    <property type="entry name" value="lambda repressor-like DNA-binding domains"/>
    <property type="match status" value="1"/>
</dbReference>
<dbReference type="OrthoDB" id="198772at2"/>
<evidence type="ECO:0000259" key="7">
    <source>
        <dbReference type="PROSITE" id="PS51898"/>
    </source>
</evidence>
<evidence type="ECO:0000313" key="8">
    <source>
        <dbReference type="EMBL" id="SFD14448.1"/>
    </source>
</evidence>
<dbReference type="SUPFAM" id="SSF56349">
    <property type="entry name" value="DNA breaking-rejoining enzymes"/>
    <property type="match status" value="1"/>
</dbReference>
<protein>
    <submittedName>
        <fullName evidence="8">Site-specific recombinase XerD</fullName>
    </submittedName>
</protein>
<gene>
    <name evidence="8" type="ORF">SAMN02910406_03214</name>
</gene>
<dbReference type="Gene3D" id="1.10.150.130">
    <property type="match status" value="1"/>
</dbReference>
<dbReference type="Pfam" id="PF00589">
    <property type="entry name" value="Phage_integrase"/>
    <property type="match status" value="1"/>
</dbReference>
<dbReference type="EMBL" id="FOKQ01000039">
    <property type="protein sequence ID" value="SFD14448.1"/>
    <property type="molecule type" value="Genomic_DNA"/>
</dbReference>
<dbReference type="GO" id="GO:0006310">
    <property type="term" value="P:DNA recombination"/>
    <property type="evidence" value="ECO:0007669"/>
    <property type="project" value="UniProtKB-KW"/>
</dbReference>
<accession>A0A1I1Q3K8</accession>
<comment type="similarity">
    <text evidence="2">Belongs to the 'phage' integrase family.</text>
</comment>
<feature type="domain" description="HTH cro/C1-type" evidence="6">
    <location>
        <begin position="144"/>
        <end position="201"/>
    </location>
</feature>
<evidence type="ECO:0000256" key="2">
    <source>
        <dbReference type="ARBA" id="ARBA00008857"/>
    </source>
</evidence>
<dbReference type="CDD" id="cd00093">
    <property type="entry name" value="HTH_XRE"/>
    <property type="match status" value="1"/>
</dbReference>
<dbReference type="Proteomes" id="UP000182192">
    <property type="component" value="Unassembled WGS sequence"/>
</dbReference>
<sequence length="465" mass="53117">MAHIDKRPNGSYRIKVFCGYSADGTAQKTQSMTWKPPREGMSDKQIEKAVNKAAFEFEEQCRRGQTVNAEKFENFCETWFENYAKRTLKQSGIDRCRQYCPRVYERLGHLRIDKITPREIDNFILWLTHENVKSEEKAVIKIDLKAELKKRKLTQAQFAEQAGVSAQTIKYAWDGKQVMLTSAEKITAALGQPLAKTFDRIKTEKALTPKTIKNYVSFISSVFDYAIKIKAISDNPCKNAVLPKIPQKEHTMFTIEQAKQFLDILDLPETPVKYRAFFQLALFGGFRRGEILGLEWSDIDFDTGVIHIRRTVHYSKELGYYDTEPKSKKSVRALTLPENVIFTLKQLRNDQNSQRLMLGDKWHNTERLFTSWDGHQMNGASPFGWLTKICAAYDLPKVNLHSFRHLNASLLISSGVDVKTVQSVLGHSQASTTLDIYAAAFQDREAQALGVVADILTEGKQRKAE</sequence>
<dbReference type="RefSeq" id="WP_074963006.1">
    <property type="nucleotide sequence ID" value="NZ_FOKQ01000039.1"/>
</dbReference>
<dbReference type="AlphaFoldDB" id="A0A1I1Q3K8"/>
<dbReference type="InterPro" id="IPR010982">
    <property type="entry name" value="Lambda_DNA-bd_dom_sf"/>
</dbReference>
<keyword evidence="4" id="KW-0238">DNA-binding</keyword>
<dbReference type="InterPro" id="IPR013762">
    <property type="entry name" value="Integrase-like_cat_sf"/>
</dbReference>
<evidence type="ECO:0000256" key="1">
    <source>
        <dbReference type="ARBA" id="ARBA00003283"/>
    </source>
</evidence>
<dbReference type="CDD" id="cd01189">
    <property type="entry name" value="INT_ICEBs1_C_like"/>
    <property type="match status" value="1"/>
</dbReference>
<proteinExistence type="inferred from homology"/>
<dbReference type="InterPro" id="IPR004107">
    <property type="entry name" value="Integrase_SAM-like_N"/>
</dbReference>
<name>A0A1I1Q3K8_RUMAL</name>
<keyword evidence="3" id="KW-0229">DNA integration</keyword>
<dbReference type="GO" id="GO:0003677">
    <property type="term" value="F:DNA binding"/>
    <property type="evidence" value="ECO:0007669"/>
    <property type="project" value="UniProtKB-KW"/>
</dbReference>
<dbReference type="PANTHER" id="PTHR30349:SF91">
    <property type="entry name" value="INTA PROTEIN"/>
    <property type="match status" value="1"/>
</dbReference>
<organism evidence="8 9">
    <name type="scientific">Ruminococcus albus</name>
    <dbReference type="NCBI Taxonomy" id="1264"/>
    <lineage>
        <taxon>Bacteria</taxon>
        <taxon>Bacillati</taxon>
        <taxon>Bacillota</taxon>
        <taxon>Clostridia</taxon>
        <taxon>Eubacteriales</taxon>
        <taxon>Oscillospiraceae</taxon>
        <taxon>Ruminococcus</taxon>
    </lineage>
</organism>
<dbReference type="GO" id="GO:0015074">
    <property type="term" value="P:DNA integration"/>
    <property type="evidence" value="ECO:0007669"/>
    <property type="project" value="UniProtKB-KW"/>
</dbReference>
<dbReference type="Gene3D" id="1.10.260.40">
    <property type="entry name" value="lambda repressor-like DNA-binding domains"/>
    <property type="match status" value="1"/>
</dbReference>
<comment type="function">
    <text evidence="1">Site-specific tyrosine recombinase, which acts by catalyzing the cutting and rejoining of the recombining DNA molecules.</text>
</comment>
<evidence type="ECO:0000256" key="5">
    <source>
        <dbReference type="ARBA" id="ARBA00023172"/>
    </source>
</evidence>
<evidence type="ECO:0000256" key="3">
    <source>
        <dbReference type="ARBA" id="ARBA00022908"/>
    </source>
</evidence>
<dbReference type="PANTHER" id="PTHR30349">
    <property type="entry name" value="PHAGE INTEGRASE-RELATED"/>
    <property type="match status" value="1"/>
</dbReference>
<reference evidence="8 9" key="1">
    <citation type="submission" date="2016-10" db="EMBL/GenBank/DDBJ databases">
        <authorList>
            <person name="de Groot N.N."/>
        </authorList>
    </citation>
    <scope>NUCLEOTIDE SEQUENCE [LARGE SCALE GENOMIC DNA]</scope>
    <source>
        <strain evidence="8 9">AR67</strain>
    </source>
</reference>
<dbReference type="Pfam" id="PF14659">
    <property type="entry name" value="Phage_int_SAM_3"/>
    <property type="match status" value="1"/>
</dbReference>
<dbReference type="PROSITE" id="PS51898">
    <property type="entry name" value="TYR_RECOMBINASE"/>
    <property type="match status" value="1"/>
</dbReference>
<feature type="domain" description="Tyr recombinase" evidence="7">
    <location>
        <begin position="248"/>
        <end position="450"/>
    </location>
</feature>
<evidence type="ECO:0000313" key="9">
    <source>
        <dbReference type="Proteomes" id="UP000182192"/>
    </source>
</evidence>
<dbReference type="Gene3D" id="1.10.443.10">
    <property type="entry name" value="Intergrase catalytic core"/>
    <property type="match status" value="1"/>
</dbReference>
<dbReference type="InterPro" id="IPR002104">
    <property type="entry name" value="Integrase_catalytic"/>
</dbReference>
<evidence type="ECO:0000259" key="6">
    <source>
        <dbReference type="PROSITE" id="PS50943"/>
    </source>
</evidence>
<dbReference type="InterPro" id="IPR050090">
    <property type="entry name" value="Tyrosine_recombinase_XerCD"/>
</dbReference>
<evidence type="ECO:0000256" key="4">
    <source>
        <dbReference type="ARBA" id="ARBA00023125"/>
    </source>
</evidence>
<dbReference type="InterPro" id="IPR001387">
    <property type="entry name" value="Cro/C1-type_HTH"/>
</dbReference>
<dbReference type="PROSITE" id="PS50943">
    <property type="entry name" value="HTH_CROC1"/>
    <property type="match status" value="1"/>
</dbReference>
<keyword evidence="5" id="KW-0233">DNA recombination</keyword>